<comment type="caution">
    <text evidence="2">The sequence shown here is derived from an EMBL/GenBank/DDBJ whole genome shotgun (WGS) entry which is preliminary data.</text>
</comment>
<sequence length="181" mass="20797">MSSLLKEEMQNMLFLPEGEKLKNFIEIEEPTQCRHFLCVSVLKNKEVQLCVVQCQKHQSSDSKKFKRSHLVDCYQKIEVWPLQDLVMLDGRNPDIDDPCFLMHFGTVRFVRAVSCAAKYSMARCLAALNSSHCQTPLTLKNFDLTYIEPAFMASEQGDCTVLMRVCFYAFNLVWLSLCPAP</sequence>
<organism evidence="2 3">
    <name type="scientific">Coilia grayii</name>
    <name type="common">Gray's grenadier anchovy</name>
    <dbReference type="NCBI Taxonomy" id="363190"/>
    <lineage>
        <taxon>Eukaryota</taxon>
        <taxon>Metazoa</taxon>
        <taxon>Chordata</taxon>
        <taxon>Craniata</taxon>
        <taxon>Vertebrata</taxon>
        <taxon>Euteleostomi</taxon>
        <taxon>Actinopterygii</taxon>
        <taxon>Neopterygii</taxon>
        <taxon>Teleostei</taxon>
        <taxon>Clupei</taxon>
        <taxon>Clupeiformes</taxon>
        <taxon>Clupeoidei</taxon>
        <taxon>Engraulidae</taxon>
        <taxon>Coilinae</taxon>
        <taxon>Coilia</taxon>
    </lineage>
</organism>
<dbReference type="Proteomes" id="UP001591681">
    <property type="component" value="Unassembled WGS sequence"/>
</dbReference>
<evidence type="ECO:0000313" key="3">
    <source>
        <dbReference type="Proteomes" id="UP001591681"/>
    </source>
</evidence>
<dbReference type="EMBL" id="JBHFQA010000018">
    <property type="protein sequence ID" value="KAL2083004.1"/>
    <property type="molecule type" value="Genomic_DNA"/>
</dbReference>
<name>A0ABD1J876_9TELE</name>
<evidence type="ECO:0000259" key="1">
    <source>
        <dbReference type="SMART" id="SM01313"/>
    </source>
</evidence>
<dbReference type="Pfam" id="PF15277">
    <property type="entry name" value="Sec3-PIP2_bind"/>
    <property type="match status" value="1"/>
</dbReference>
<dbReference type="SMART" id="SM01313">
    <property type="entry name" value="Sec3-PIP2_bind"/>
    <property type="match status" value="1"/>
</dbReference>
<dbReference type="InterPro" id="IPR028258">
    <property type="entry name" value="Sec3-PIP2_bind"/>
</dbReference>
<accession>A0ABD1J876</accession>
<proteinExistence type="predicted"/>
<evidence type="ECO:0000313" key="2">
    <source>
        <dbReference type="EMBL" id="KAL2083004.1"/>
    </source>
</evidence>
<gene>
    <name evidence="2" type="ORF">ACEWY4_020777</name>
</gene>
<dbReference type="AlphaFoldDB" id="A0ABD1J876"/>
<keyword evidence="3" id="KW-1185">Reference proteome</keyword>
<reference evidence="2 3" key="1">
    <citation type="submission" date="2024-09" db="EMBL/GenBank/DDBJ databases">
        <title>A chromosome-level genome assembly of Gray's grenadier anchovy, Coilia grayii.</title>
        <authorList>
            <person name="Fu Z."/>
        </authorList>
    </citation>
    <scope>NUCLEOTIDE SEQUENCE [LARGE SCALE GENOMIC DNA]</scope>
    <source>
        <strain evidence="2">G4</strain>
        <tissue evidence="2">Muscle</tissue>
    </source>
</reference>
<feature type="domain" description="Exocyst complex component Sec3 PIP2-binding N-terminal" evidence="1">
    <location>
        <begin position="30"/>
        <end position="132"/>
    </location>
</feature>
<protein>
    <recommendedName>
        <fullName evidence="1">Exocyst complex component Sec3 PIP2-binding N-terminal domain-containing protein</fullName>
    </recommendedName>
</protein>